<keyword evidence="3" id="KW-1185">Reference proteome</keyword>
<comment type="caution">
    <text evidence="2">The sequence shown here is derived from an EMBL/GenBank/DDBJ whole genome shotgun (WGS) entry which is preliminary data.</text>
</comment>
<name>A0A812NFL7_9DINO</name>
<gene>
    <name evidence="2" type="ORF">SNAT2548_LOCUS15294</name>
</gene>
<feature type="signal peptide" evidence="1">
    <location>
        <begin position="1"/>
        <end position="18"/>
    </location>
</feature>
<organism evidence="2 3">
    <name type="scientific">Symbiodinium natans</name>
    <dbReference type="NCBI Taxonomy" id="878477"/>
    <lineage>
        <taxon>Eukaryota</taxon>
        <taxon>Sar</taxon>
        <taxon>Alveolata</taxon>
        <taxon>Dinophyceae</taxon>
        <taxon>Suessiales</taxon>
        <taxon>Symbiodiniaceae</taxon>
        <taxon>Symbiodinium</taxon>
    </lineage>
</organism>
<protein>
    <recommendedName>
        <fullName evidence="4">Secreted protein</fullName>
    </recommendedName>
</protein>
<dbReference type="AlphaFoldDB" id="A0A812NFL7"/>
<dbReference type="Proteomes" id="UP000604046">
    <property type="component" value="Unassembled WGS sequence"/>
</dbReference>
<evidence type="ECO:0000313" key="3">
    <source>
        <dbReference type="Proteomes" id="UP000604046"/>
    </source>
</evidence>
<accession>A0A812NFL7</accession>
<proteinExistence type="predicted"/>
<feature type="chain" id="PRO_5033010336" description="Secreted protein" evidence="1">
    <location>
        <begin position="19"/>
        <end position="163"/>
    </location>
</feature>
<reference evidence="2" key="1">
    <citation type="submission" date="2021-02" db="EMBL/GenBank/DDBJ databases">
        <authorList>
            <person name="Dougan E. K."/>
            <person name="Rhodes N."/>
            <person name="Thang M."/>
            <person name="Chan C."/>
        </authorList>
    </citation>
    <scope>NUCLEOTIDE SEQUENCE</scope>
</reference>
<evidence type="ECO:0000313" key="2">
    <source>
        <dbReference type="EMBL" id="CAE7289905.1"/>
    </source>
</evidence>
<evidence type="ECO:0008006" key="4">
    <source>
        <dbReference type="Google" id="ProtNLM"/>
    </source>
</evidence>
<keyword evidence="1" id="KW-0732">Signal</keyword>
<evidence type="ECO:0000256" key="1">
    <source>
        <dbReference type="SAM" id="SignalP"/>
    </source>
</evidence>
<dbReference type="EMBL" id="CAJNDS010001935">
    <property type="protein sequence ID" value="CAE7289905.1"/>
    <property type="molecule type" value="Genomic_DNA"/>
</dbReference>
<dbReference type="OrthoDB" id="430704at2759"/>
<sequence length="163" mass="17330">MELLHLLLTIAACRMASAVSSDYAGSSYTSMTVTTERYACSGELTGGNSATKIAQHVLGDRSCSGQASYFACSVTGSKVGRFACDSSDTNESSPIEEYAVGGCFACADYAFPCARIWWKGTYYDGKYFKPVCNSYSPGLNSGQSPGCRIWTAVVVVLISMVCC</sequence>